<dbReference type="Gene3D" id="1.20.1280.50">
    <property type="match status" value="1"/>
</dbReference>
<dbReference type="Pfam" id="PF12937">
    <property type="entry name" value="F-box-like"/>
    <property type="match status" value="1"/>
</dbReference>
<keyword evidence="3" id="KW-1185">Reference proteome</keyword>
<accession>A0A5C3N1P2</accession>
<organism evidence="2 3">
    <name type="scientific">Heliocybe sulcata</name>
    <dbReference type="NCBI Taxonomy" id="5364"/>
    <lineage>
        <taxon>Eukaryota</taxon>
        <taxon>Fungi</taxon>
        <taxon>Dikarya</taxon>
        <taxon>Basidiomycota</taxon>
        <taxon>Agaricomycotina</taxon>
        <taxon>Agaricomycetes</taxon>
        <taxon>Gloeophyllales</taxon>
        <taxon>Gloeophyllaceae</taxon>
        <taxon>Heliocybe</taxon>
    </lineage>
</organism>
<evidence type="ECO:0000259" key="1">
    <source>
        <dbReference type="PROSITE" id="PS50181"/>
    </source>
</evidence>
<evidence type="ECO:0000313" key="2">
    <source>
        <dbReference type="EMBL" id="TFK50972.1"/>
    </source>
</evidence>
<gene>
    <name evidence="2" type="ORF">OE88DRAFT_200408</name>
</gene>
<name>A0A5C3N1P2_9AGAM</name>
<dbReference type="EMBL" id="ML213512">
    <property type="protein sequence ID" value="TFK50972.1"/>
    <property type="molecule type" value="Genomic_DNA"/>
</dbReference>
<dbReference type="InterPro" id="IPR001810">
    <property type="entry name" value="F-box_dom"/>
</dbReference>
<dbReference type="OrthoDB" id="2859596at2759"/>
<evidence type="ECO:0000313" key="3">
    <source>
        <dbReference type="Proteomes" id="UP000305948"/>
    </source>
</evidence>
<reference evidence="2 3" key="1">
    <citation type="journal article" date="2019" name="Nat. Ecol. Evol.">
        <title>Megaphylogeny resolves global patterns of mushroom evolution.</title>
        <authorList>
            <person name="Varga T."/>
            <person name="Krizsan K."/>
            <person name="Foldi C."/>
            <person name="Dima B."/>
            <person name="Sanchez-Garcia M."/>
            <person name="Sanchez-Ramirez S."/>
            <person name="Szollosi G.J."/>
            <person name="Szarkandi J.G."/>
            <person name="Papp V."/>
            <person name="Albert L."/>
            <person name="Andreopoulos W."/>
            <person name="Angelini C."/>
            <person name="Antonin V."/>
            <person name="Barry K.W."/>
            <person name="Bougher N.L."/>
            <person name="Buchanan P."/>
            <person name="Buyck B."/>
            <person name="Bense V."/>
            <person name="Catcheside P."/>
            <person name="Chovatia M."/>
            <person name="Cooper J."/>
            <person name="Damon W."/>
            <person name="Desjardin D."/>
            <person name="Finy P."/>
            <person name="Geml J."/>
            <person name="Haridas S."/>
            <person name="Hughes K."/>
            <person name="Justo A."/>
            <person name="Karasinski D."/>
            <person name="Kautmanova I."/>
            <person name="Kiss B."/>
            <person name="Kocsube S."/>
            <person name="Kotiranta H."/>
            <person name="LaButti K.M."/>
            <person name="Lechner B.E."/>
            <person name="Liimatainen K."/>
            <person name="Lipzen A."/>
            <person name="Lukacs Z."/>
            <person name="Mihaltcheva S."/>
            <person name="Morgado L.N."/>
            <person name="Niskanen T."/>
            <person name="Noordeloos M.E."/>
            <person name="Ohm R.A."/>
            <person name="Ortiz-Santana B."/>
            <person name="Ovrebo C."/>
            <person name="Racz N."/>
            <person name="Riley R."/>
            <person name="Savchenko A."/>
            <person name="Shiryaev A."/>
            <person name="Soop K."/>
            <person name="Spirin V."/>
            <person name="Szebenyi C."/>
            <person name="Tomsovsky M."/>
            <person name="Tulloss R.E."/>
            <person name="Uehling J."/>
            <person name="Grigoriev I.V."/>
            <person name="Vagvolgyi C."/>
            <person name="Papp T."/>
            <person name="Martin F.M."/>
            <person name="Miettinen O."/>
            <person name="Hibbett D.S."/>
            <person name="Nagy L.G."/>
        </authorList>
    </citation>
    <scope>NUCLEOTIDE SEQUENCE [LARGE SCALE GENOMIC DNA]</scope>
    <source>
        <strain evidence="2 3">OMC1185</strain>
    </source>
</reference>
<feature type="domain" description="F-box" evidence="1">
    <location>
        <begin position="13"/>
        <end position="63"/>
    </location>
</feature>
<dbReference type="InterPro" id="IPR036047">
    <property type="entry name" value="F-box-like_dom_sf"/>
</dbReference>
<protein>
    <recommendedName>
        <fullName evidence="1">F-box domain-containing protein</fullName>
    </recommendedName>
</protein>
<dbReference type="PROSITE" id="PS50181">
    <property type="entry name" value="FBOX"/>
    <property type="match status" value="1"/>
</dbReference>
<dbReference type="AlphaFoldDB" id="A0A5C3N1P2"/>
<proteinExistence type="predicted"/>
<dbReference type="Proteomes" id="UP000305948">
    <property type="component" value="Unassembled WGS sequence"/>
</dbReference>
<sequence length="493" mass="55640">MAGSAEEGVTVPAVAVNRLPEELLSLVFSVCKSEDADFLETCELVCRKWRTLTDSNCCLWSSIDFRWTPSRITRHLQRSGNAGLVLLLQFHSESGPEHAHQPAMSLANAVGLAVSERHRWRTLRVSLGCCTEEVFHNFLSLCRSALPYVQDLHIHWPALVGSPIPEENILGDETWFNVLSSDDVILRHVNIPWAIRGANPQIYSRVRRLSVSISAEECHQVVDMFNDMQQLESFSCTALGFDSTWESRVNGCASLPCLSDLSISFEDPTVTMTLCLGLLVPSLQSFSMCFWHSPQRYHIWVQLMALFAALGFRVPSWGDVRLLKVDLLRAQDPENPYEDSVWETPPYQLHVTLALFKALETLIITGHPHDVKTLLVPSQFMQEEPSSFSNAEGWPYPKLKHLAVNFPVEDLITIAQARAESDDVPTLRSVTAYVDDVSESQKTIEELACHTHDVYISRTRSVRTEAECRESWWQDGLAANTHMFLANPLYSEQ</sequence>
<dbReference type="SUPFAM" id="SSF81383">
    <property type="entry name" value="F-box domain"/>
    <property type="match status" value="1"/>
</dbReference>